<feature type="transmembrane region" description="Helical" evidence="2">
    <location>
        <begin position="963"/>
        <end position="979"/>
    </location>
</feature>
<dbReference type="InterPro" id="IPR001036">
    <property type="entry name" value="Acrflvin-R"/>
</dbReference>
<feature type="transmembrane region" description="Helical" evidence="2">
    <location>
        <begin position="339"/>
        <end position="358"/>
    </location>
</feature>
<organism evidence="3 4">
    <name type="scientific">Candidatus Ordinivivax streblomastigis</name>
    <dbReference type="NCBI Taxonomy" id="2540710"/>
    <lineage>
        <taxon>Bacteria</taxon>
        <taxon>Pseudomonadati</taxon>
        <taxon>Bacteroidota</taxon>
        <taxon>Bacteroidia</taxon>
        <taxon>Bacteroidales</taxon>
        <taxon>Candidatus Ordinivivax</taxon>
    </lineage>
</organism>
<evidence type="ECO:0000313" key="3">
    <source>
        <dbReference type="EMBL" id="KAA6300779.1"/>
    </source>
</evidence>
<gene>
    <name evidence="3" type="ORF">EZS26_003081</name>
</gene>
<sequence length="1028" mass="114717">MKQNNKIIEWAMHNRQIIFLLVVLLFVAGIYSLRVMPKQEQPIFVIRQGVVIGAYPGASTLDIEQQLTKPLEKYLFTFPEVNRKKTHSKSKDGMVFVFVELADNVKDKNIVWSKIKHGINSFKSTLPSGVLALIANDNFGDVAALLITLETDDKTYREMDGYLDVLEDRLRSIPSVANTNRYGSQKEQITLYLDNDKLSAYGIGSNMLMINLFAQGFTTSSGTLDNDQMVAPIHIADSYRTEQEIAEQIIFSDPNGNVVRVKDIARIVREYPEADSYITNNEKKCLLLAVEVRPDVNIITFGKEVGETLTAFQTELPESVNMYRITDQPQVVDEAINTFLRELLLAIIAVILVTMVLLPFRVAAVAATSIPISIAISLAILFLSGIPLNTITLAALIIVLGMIVDNSVVIVDSYIDKLDKGIDRWEASVTSAGEYFKSIFSATLAISITFFPFLITLNGTTYDFVEYFPWTICITLTVSLLVAVLVIPAMQFLLIKKGLHNETKKRKSILDYIQSGYEWLLAKVFAFPKTTIAIAFASFVIAILLFKVIPQRMMPIAERNQFAVEFYLPQGSSLKQTAAVCDSMEHLLQKDERVKSVTAFVGESSPRFHLVYAPNMPSKAYGQFIVNTVSNKATEAILDEYSDKYAFYFPEAYVRFKQLDMQAVDAPVEVRLISDNLEQLKEQAEKLTDYLNTLDECTWVRTSFEEMLPGAKIELDPTEAGRLGINKTLVSLGISSGLTGSKIMDLWEGNYAMPVCIESENGENNFTSIGNVQVSGTLGASVPLRQVATVAPEWSQGQITHRNGMRTISVLADVKRNENFNAVFEKVYAFMDAQIIPNLPEGMRFEYGGMPEMEADVMIPMGKGIMIALIVIFMILVFHFGKLSRATLVMSSSLLALFGAAFGVWILGIDFSMTAMLGIVGLIGIIVRNGIIMFDYIEKLRTEQNILVREAAIEAGKRRMRPIFLTSAAASMGVLPMIISRSPMWCPLGTVIFFGTMISMVLVVTVLPVAYWLLFRKEDKNNLITEIR</sequence>
<dbReference type="GO" id="GO:0005886">
    <property type="term" value="C:plasma membrane"/>
    <property type="evidence" value="ECO:0007669"/>
    <property type="project" value="TreeGrafter"/>
</dbReference>
<keyword evidence="1" id="KW-0175">Coiled coil</keyword>
<dbReference type="Gene3D" id="1.20.1640.10">
    <property type="entry name" value="Multidrug efflux transporter AcrB transmembrane domain"/>
    <property type="match status" value="2"/>
</dbReference>
<dbReference type="PANTHER" id="PTHR32063">
    <property type="match status" value="1"/>
</dbReference>
<feature type="transmembrane region" description="Helical" evidence="2">
    <location>
        <begin position="467"/>
        <end position="495"/>
    </location>
</feature>
<reference evidence="3 4" key="1">
    <citation type="submission" date="2019-03" db="EMBL/GenBank/DDBJ databases">
        <title>Single cell metagenomics reveals metabolic interactions within the superorganism composed of flagellate Streblomastix strix and complex community of Bacteroidetes bacteria on its surface.</title>
        <authorList>
            <person name="Treitli S.C."/>
            <person name="Kolisko M."/>
            <person name="Husnik F."/>
            <person name="Keeling P."/>
            <person name="Hampl V."/>
        </authorList>
    </citation>
    <scope>NUCLEOTIDE SEQUENCE [LARGE SCALE GENOMIC DNA]</scope>
    <source>
        <strain evidence="3">St1</strain>
    </source>
</reference>
<dbReference type="SUPFAM" id="SSF82714">
    <property type="entry name" value="Multidrug efflux transporter AcrB TolC docking domain, DN and DC subdomains"/>
    <property type="match status" value="2"/>
</dbReference>
<feature type="transmembrane region" description="Helical" evidence="2">
    <location>
        <begin position="516"/>
        <end position="546"/>
    </location>
</feature>
<feature type="transmembrane region" description="Helical" evidence="2">
    <location>
        <begin position="915"/>
        <end position="937"/>
    </location>
</feature>
<dbReference type="Gene3D" id="3.30.70.1430">
    <property type="entry name" value="Multidrug efflux transporter AcrB pore domain"/>
    <property type="match status" value="2"/>
</dbReference>
<name>A0A5M8NYJ0_9BACT</name>
<accession>A0A5M8NYJ0</accession>
<dbReference type="SUPFAM" id="SSF82866">
    <property type="entry name" value="Multidrug efflux transporter AcrB transmembrane domain"/>
    <property type="match status" value="2"/>
</dbReference>
<feature type="transmembrane region" description="Helical" evidence="2">
    <location>
        <begin position="888"/>
        <end position="909"/>
    </location>
</feature>
<dbReference type="EMBL" id="SNRX01000049">
    <property type="protein sequence ID" value="KAA6300779.1"/>
    <property type="molecule type" value="Genomic_DNA"/>
</dbReference>
<dbReference type="SUPFAM" id="SSF82693">
    <property type="entry name" value="Multidrug efflux transporter AcrB pore domain, PN1, PN2, PC1 and PC2 subdomains"/>
    <property type="match status" value="3"/>
</dbReference>
<dbReference type="PRINTS" id="PR00702">
    <property type="entry name" value="ACRIFLAVINRP"/>
</dbReference>
<dbReference type="AlphaFoldDB" id="A0A5M8NYJ0"/>
<evidence type="ECO:0000256" key="2">
    <source>
        <dbReference type="SAM" id="Phobius"/>
    </source>
</evidence>
<keyword evidence="2" id="KW-0812">Transmembrane</keyword>
<feature type="transmembrane region" description="Helical" evidence="2">
    <location>
        <begin position="392"/>
        <end position="415"/>
    </location>
</feature>
<keyword evidence="2" id="KW-0472">Membrane</keyword>
<keyword evidence="2" id="KW-1133">Transmembrane helix</keyword>
<evidence type="ECO:0000256" key="1">
    <source>
        <dbReference type="SAM" id="Coils"/>
    </source>
</evidence>
<dbReference type="Gene3D" id="3.30.70.1440">
    <property type="entry name" value="Multidrug efflux transporter AcrB pore domain"/>
    <property type="match status" value="1"/>
</dbReference>
<dbReference type="InterPro" id="IPR027463">
    <property type="entry name" value="AcrB_DN_DC_subdom"/>
</dbReference>
<proteinExistence type="predicted"/>
<feature type="transmembrane region" description="Helical" evidence="2">
    <location>
        <begin position="991"/>
        <end position="1014"/>
    </location>
</feature>
<feature type="transmembrane region" description="Helical" evidence="2">
    <location>
        <begin position="435"/>
        <end position="455"/>
    </location>
</feature>
<dbReference type="Proteomes" id="UP000324575">
    <property type="component" value="Unassembled WGS sequence"/>
</dbReference>
<feature type="transmembrane region" description="Helical" evidence="2">
    <location>
        <begin position="365"/>
        <end position="386"/>
    </location>
</feature>
<evidence type="ECO:0000313" key="4">
    <source>
        <dbReference type="Proteomes" id="UP000324575"/>
    </source>
</evidence>
<protein>
    <submittedName>
        <fullName evidence="3">Cobalt-zinc-cadmium resistance protein CzcA</fullName>
    </submittedName>
</protein>
<dbReference type="Gene3D" id="3.30.2090.10">
    <property type="entry name" value="Multidrug efflux transporter AcrB TolC docking domain, DN and DC subdomains"/>
    <property type="match status" value="2"/>
</dbReference>
<comment type="caution">
    <text evidence="3">The sequence shown here is derived from an EMBL/GenBank/DDBJ whole genome shotgun (WGS) entry which is preliminary data.</text>
</comment>
<feature type="coiled-coil region" evidence="1">
    <location>
        <begin position="670"/>
        <end position="697"/>
    </location>
</feature>
<dbReference type="PANTHER" id="PTHR32063:SF18">
    <property type="entry name" value="CATION EFFLUX SYSTEM PROTEIN"/>
    <property type="match status" value="1"/>
</dbReference>
<dbReference type="Gene3D" id="3.30.70.1320">
    <property type="entry name" value="Multidrug efflux transporter AcrB pore domain like"/>
    <property type="match status" value="1"/>
</dbReference>
<feature type="transmembrane region" description="Helical" evidence="2">
    <location>
        <begin position="861"/>
        <end position="881"/>
    </location>
</feature>
<dbReference type="Pfam" id="PF00873">
    <property type="entry name" value="ACR_tran"/>
    <property type="match status" value="1"/>
</dbReference>
<dbReference type="GO" id="GO:0042910">
    <property type="term" value="F:xenobiotic transmembrane transporter activity"/>
    <property type="evidence" value="ECO:0007669"/>
    <property type="project" value="TreeGrafter"/>
</dbReference>